<dbReference type="AlphaFoldDB" id="A0A6N7QZ65"/>
<dbReference type="RefSeq" id="WP_153836014.1">
    <property type="nucleotide sequence ID" value="NZ_JBHUMW010000069.1"/>
</dbReference>
<protein>
    <submittedName>
        <fullName evidence="1">Uncharacterized protein</fullName>
    </submittedName>
</protein>
<evidence type="ECO:0000313" key="2">
    <source>
        <dbReference type="Proteomes" id="UP000435187"/>
    </source>
</evidence>
<evidence type="ECO:0000313" key="1">
    <source>
        <dbReference type="EMBL" id="MRI67433.1"/>
    </source>
</evidence>
<gene>
    <name evidence="1" type="ORF">GH885_14010</name>
</gene>
<organism evidence="1 2">
    <name type="scientific">Gracilibacillus thailandensis</name>
    <dbReference type="NCBI Taxonomy" id="563735"/>
    <lineage>
        <taxon>Bacteria</taxon>
        <taxon>Bacillati</taxon>
        <taxon>Bacillota</taxon>
        <taxon>Bacilli</taxon>
        <taxon>Bacillales</taxon>
        <taxon>Bacillaceae</taxon>
        <taxon>Gracilibacillus</taxon>
    </lineage>
</organism>
<reference evidence="1 2" key="1">
    <citation type="submission" date="2019-10" db="EMBL/GenBank/DDBJ databases">
        <title>Gracilibacillus salitolerans sp. nov., a moderate halophile isolated from a saline soil in northwest China.</title>
        <authorList>
            <person name="Gan L."/>
        </authorList>
    </citation>
    <scope>NUCLEOTIDE SEQUENCE [LARGE SCALE GENOMIC DNA]</scope>
    <source>
        <strain evidence="1 2">TP2-8</strain>
    </source>
</reference>
<sequence>MNIIYKSLEKDYCVEFVTLTILSIITFKRIQKVEMKREKLKKEIKDKPYYRV</sequence>
<name>A0A6N7QZ65_9BACI</name>
<proteinExistence type="predicted"/>
<dbReference type="EMBL" id="WJEE01000032">
    <property type="protein sequence ID" value="MRI67433.1"/>
    <property type="molecule type" value="Genomic_DNA"/>
</dbReference>
<dbReference type="Proteomes" id="UP000435187">
    <property type="component" value="Unassembled WGS sequence"/>
</dbReference>
<accession>A0A6N7QZ65</accession>
<comment type="caution">
    <text evidence="1">The sequence shown here is derived from an EMBL/GenBank/DDBJ whole genome shotgun (WGS) entry which is preliminary data.</text>
</comment>
<keyword evidence="2" id="KW-1185">Reference proteome</keyword>